<evidence type="ECO:0000313" key="5">
    <source>
        <dbReference type="Proteomes" id="UP000215914"/>
    </source>
</evidence>
<comment type="caution">
    <text evidence="4">The sequence shown here is derived from an EMBL/GenBank/DDBJ whole genome shotgun (WGS) entry which is preliminary data.</text>
</comment>
<keyword evidence="1" id="KW-0677">Repeat</keyword>
<dbReference type="EMBL" id="MNCJ02000322">
    <property type="protein sequence ID" value="KAF5798288.1"/>
    <property type="molecule type" value="Genomic_DNA"/>
</dbReference>
<keyword evidence="2" id="KW-0611">Plant defense</keyword>
<dbReference type="SUPFAM" id="SSF52058">
    <property type="entry name" value="L domain-like"/>
    <property type="match status" value="1"/>
</dbReference>
<organism evidence="4 5">
    <name type="scientific">Helianthus annuus</name>
    <name type="common">Common sunflower</name>
    <dbReference type="NCBI Taxonomy" id="4232"/>
    <lineage>
        <taxon>Eukaryota</taxon>
        <taxon>Viridiplantae</taxon>
        <taxon>Streptophyta</taxon>
        <taxon>Embryophyta</taxon>
        <taxon>Tracheophyta</taxon>
        <taxon>Spermatophyta</taxon>
        <taxon>Magnoliopsida</taxon>
        <taxon>eudicotyledons</taxon>
        <taxon>Gunneridae</taxon>
        <taxon>Pentapetalae</taxon>
        <taxon>asterids</taxon>
        <taxon>campanulids</taxon>
        <taxon>Asterales</taxon>
        <taxon>Asteraceae</taxon>
        <taxon>Asteroideae</taxon>
        <taxon>Heliantheae alliance</taxon>
        <taxon>Heliantheae</taxon>
        <taxon>Helianthus</taxon>
    </lineage>
</organism>
<dbReference type="InterPro" id="IPR055414">
    <property type="entry name" value="LRR_R13L4/SHOC2-like"/>
</dbReference>
<dbReference type="Gramene" id="mRNA:HanXRQr2_Chr07g0291131">
    <property type="protein sequence ID" value="CDS:HanXRQr2_Chr07g0291131.1"/>
    <property type="gene ID" value="HanXRQr2_Chr07g0291131"/>
</dbReference>
<dbReference type="InterPro" id="IPR032675">
    <property type="entry name" value="LRR_dom_sf"/>
</dbReference>
<sequence>MGQLKVLTIDYPCQLHSLSLMECLSNLRTIRFQHVSISSIQLIFALRNTRKLSFVMCEIGNALMTCSTELPYILSNLTDLEIDMCYDLKEVPSGLCNLVHLQKLSITNCQELHVLPKGLGSLSDLQFLSLHCCTKLQELPQSIGSLCSLSIIDISDCLSISDLPEELGELCGLKVLKMSKLLM</sequence>
<dbReference type="GO" id="GO:0006952">
    <property type="term" value="P:defense response"/>
    <property type="evidence" value="ECO:0007669"/>
    <property type="project" value="UniProtKB-KW"/>
</dbReference>
<dbReference type="AlphaFoldDB" id="A0A9K3IK24"/>
<protein>
    <submittedName>
        <fullName evidence="4">Leucine-rich repeat domain superfamily</fullName>
    </submittedName>
</protein>
<dbReference type="Proteomes" id="UP000215914">
    <property type="component" value="Unassembled WGS sequence"/>
</dbReference>
<evidence type="ECO:0000313" key="4">
    <source>
        <dbReference type="EMBL" id="KAF5798288.1"/>
    </source>
</evidence>
<proteinExistence type="predicted"/>
<evidence type="ECO:0000256" key="2">
    <source>
        <dbReference type="ARBA" id="ARBA00022821"/>
    </source>
</evidence>
<keyword evidence="5" id="KW-1185">Reference proteome</keyword>
<reference evidence="4" key="2">
    <citation type="submission" date="2020-06" db="EMBL/GenBank/DDBJ databases">
        <title>Helianthus annuus Genome sequencing and assembly Release 2.</title>
        <authorList>
            <person name="Gouzy J."/>
            <person name="Langlade N."/>
            <person name="Munos S."/>
        </authorList>
    </citation>
    <scope>NUCLEOTIDE SEQUENCE</scope>
    <source>
        <tissue evidence="4">Leaves</tissue>
    </source>
</reference>
<dbReference type="PANTHER" id="PTHR36766:SF13">
    <property type="entry name" value="POWDERY MILDEW RESISTANCE PROTEIN, RPW8"/>
    <property type="match status" value="1"/>
</dbReference>
<dbReference type="Gene3D" id="3.80.10.10">
    <property type="entry name" value="Ribonuclease Inhibitor"/>
    <property type="match status" value="1"/>
</dbReference>
<gene>
    <name evidence="4" type="ORF">HanXRQr2_Chr07g0291131</name>
</gene>
<dbReference type="Pfam" id="PF23598">
    <property type="entry name" value="LRR_14"/>
    <property type="match status" value="1"/>
</dbReference>
<accession>A0A9K3IK24</accession>
<name>A0A9K3IK24_HELAN</name>
<feature type="domain" description="Disease resistance R13L4/SHOC-2-like LRR" evidence="3">
    <location>
        <begin position="93"/>
        <end position="178"/>
    </location>
</feature>
<dbReference type="PANTHER" id="PTHR36766">
    <property type="entry name" value="PLANT BROAD-SPECTRUM MILDEW RESISTANCE PROTEIN RPW8"/>
    <property type="match status" value="1"/>
</dbReference>
<evidence type="ECO:0000256" key="1">
    <source>
        <dbReference type="ARBA" id="ARBA00022737"/>
    </source>
</evidence>
<reference evidence="4" key="1">
    <citation type="journal article" date="2017" name="Nature">
        <title>The sunflower genome provides insights into oil metabolism, flowering and Asterid evolution.</title>
        <authorList>
            <person name="Badouin H."/>
            <person name="Gouzy J."/>
            <person name="Grassa C.J."/>
            <person name="Murat F."/>
            <person name="Staton S.E."/>
            <person name="Cottret L."/>
            <person name="Lelandais-Briere C."/>
            <person name="Owens G.L."/>
            <person name="Carrere S."/>
            <person name="Mayjonade B."/>
            <person name="Legrand L."/>
            <person name="Gill N."/>
            <person name="Kane N.C."/>
            <person name="Bowers J.E."/>
            <person name="Hubner S."/>
            <person name="Bellec A."/>
            <person name="Berard A."/>
            <person name="Berges H."/>
            <person name="Blanchet N."/>
            <person name="Boniface M.C."/>
            <person name="Brunel D."/>
            <person name="Catrice O."/>
            <person name="Chaidir N."/>
            <person name="Claudel C."/>
            <person name="Donnadieu C."/>
            <person name="Faraut T."/>
            <person name="Fievet G."/>
            <person name="Helmstetter N."/>
            <person name="King M."/>
            <person name="Knapp S.J."/>
            <person name="Lai Z."/>
            <person name="Le Paslier M.C."/>
            <person name="Lippi Y."/>
            <person name="Lorenzon L."/>
            <person name="Mandel J.R."/>
            <person name="Marage G."/>
            <person name="Marchand G."/>
            <person name="Marquand E."/>
            <person name="Bret-Mestries E."/>
            <person name="Morien E."/>
            <person name="Nambeesan S."/>
            <person name="Nguyen T."/>
            <person name="Pegot-Espagnet P."/>
            <person name="Pouilly N."/>
            <person name="Raftis F."/>
            <person name="Sallet E."/>
            <person name="Schiex T."/>
            <person name="Thomas J."/>
            <person name="Vandecasteele C."/>
            <person name="Vares D."/>
            <person name="Vear F."/>
            <person name="Vautrin S."/>
            <person name="Crespi M."/>
            <person name="Mangin B."/>
            <person name="Burke J.M."/>
            <person name="Salse J."/>
            <person name="Munos S."/>
            <person name="Vincourt P."/>
            <person name="Rieseberg L.H."/>
            <person name="Langlade N.B."/>
        </authorList>
    </citation>
    <scope>NUCLEOTIDE SEQUENCE</scope>
    <source>
        <tissue evidence="4">Leaves</tissue>
    </source>
</reference>
<evidence type="ECO:0000259" key="3">
    <source>
        <dbReference type="Pfam" id="PF23598"/>
    </source>
</evidence>